<protein>
    <submittedName>
        <fullName evidence="3">Type II and III secretion system protein family protein</fullName>
    </submittedName>
</protein>
<feature type="domain" description="BON" evidence="2">
    <location>
        <begin position="128"/>
        <end position="198"/>
    </location>
</feature>
<dbReference type="PANTHER" id="PTHR30332">
    <property type="entry name" value="PROBABLE GENERAL SECRETION PATHWAY PROTEIN D"/>
    <property type="match status" value="1"/>
</dbReference>
<dbReference type="PANTHER" id="PTHR30332:SF17">
    <property type="entry name" value="TYPE IV PILIATION SYSTEM PROTEIN DR_0774-RELATED"/>
    <property type="match status" value="1"/>
</dbReference>
<dbReference type="AlphaFoldDB" id="A0A4D7YVF0"/>
<dbReference type="Pfam" id="PF00263">
    <property type="entry name" value="Secretin"/>
    <property type="match status" value="1"/>
</dbReference>
<dbReference type="InterPro" id="IPR032789">
    <property type="entry name" value="T2SS-T3SS_pil_N"/>
</dbReference>
<dbReference type="InterPro" id="IPR004845">
    <property type="entry name" value="T2SS_GspD_CS"/>
</dbReference>
<dbReference type="PROSITE" id="PS50914">
    <property type="entry name" value="BON"/>
    <property type="match status" value="1"/>
</dbReference>
<dbReference type="PRINTS" id="PR00811">
    <property type="entry name" value="BCTERIALGSPD"/>
</dbReference>
<dbReference type="InterPro" id="IPR004846">
    <property type="entry name" value="T2SS/T3SS_dom"/>
</dbReference>
<proteinExistence type="inferred from homology"/>
<dbReference type="Proteomes" id="UP000298649">
    <property type="component" value="Chromosome circular"/>
</dbReference>
<evidence type="ECO:0000313" key="3">
    <source>
        <dbReference type="EMBL" id="QCL95144.1"/>
    </source>
</evidence>
<dbReference type="GO" id="GO:0009306">
    <property type="term" value="P:protein secretion"/>
    <property type="evidence" value="ECO:0007669"/>
    <property type="project" value="InterPro"/>
</dbReference>
<reference evidence="3 4" key="1">
    <citation type="submission" date="2019-04" db="EMBL/GenBank/DDBJ databases">
        <title>Complete genome sequence of Agrobacterium tumefaciens CFBP7129.</title>
        <authorList>
            <person name="Haryono M."/>
            <person name="Lin Y.-C."/>
            <person name="Lai E.-M."/>
            <person name="Kuo C.-H."/>
        </authorList>
    </citation>
    <scope>NUCLEOTIDE SEQUENCE [LARGE SCALE GENOMIC DNA]</scope>
    <source>
        <strain evidence="3 4">CFBP7129</strain>
    </source>
</reference>
<dbReference type="InterPro" id="IPR001775">
    <property type="entry name" value="GspD/PilQ"/>
</dbReference>
<dbReference type="Pfam" id="PF13629">
    <property type="entry name" value="T2SS-T3SS_pil_N"/>
    <property type="match status" value="1"/>
</dbReference>
<name>A0A4D7YVF0_AGRTU</name>
<sequence>MTGELMTNRLKQRLRSSMAGGLAFCLAFSGVPVQHSPGFLRISEAEAQSASIVRITESGAGIRKRLKLGLNKALVIDLPEDAHDILVADPSLADAVTRTSRRIYLFGKTVGQTNIFIFGENGREIVSLDLEVERDISGLEANIRRFIPESDIKVEIVSDNIVLTGSVRTPQDSARAVQLADAFLKGGEATTRNISLTGGDNGGDAAIFAERRQVSQIVNMLTIEGEDQVTLKVTVAEVSRQVLKQLGFNGSISSSTSNNGFEFANPSNLGNTIDTASRIASGAIGSGSLRFASYLNAMEQAGVMRTLAEPSLTAISGEQAKFYVGGDFRIAAEQDVSLDKDTNTTVVKREVETVDYGITLNFKPVVLSPGRISLKIETNVSEPTYEGNVVTGNYGRGIPGSTYMSVRKRETSTTVELPSGGSIVIAGLVQDNVRQAMSGLPGMSKIPIFGTLFRSKDFLRNETELVIIATPYLVRPVARNQIARPDDNFNPENDAAMYFMNRVNKVYGRKDQVQAAPYQGSVGFIYK</sequence>
<dbReference type="Pfam" id="PF04972">
    <property type="entry name" value="BON"/>
    <property type="match status" value="1"/>
</dbReference>
<dbReference type="EMBL" id="CP039922">
    <property type="protein sequence ID" value="QCL95144.1"/>
    <property type="molecule type" value="Genomic_DNA"/>
</dbReference>
<dbReference type="InterPro" id="IPR007055">
    <property type="entry name" value="BON_dom"/>
</dbReference>
<dbReference type="PROSITE" id="PS00875">
    <property type="entry name" value="T2SP_D"/>
    <property type="match status" value="1"/>
</dbReference>
<accession>A0A4D7YVF0</accession>
<comment type="similarity">
    <text evidence="1">Belongs to the bacterial secretin family.</text>
</comment>
<organism evidence="3 4">
    <name type="scientific">Agrobacterium tumefaciens</name>
    <dbReference type="NCBI Taxonomy" id="358"/>
    <lineage>
        <taxon>Bacteria</taxon>
        <taxon>Pseudomonadati</taxon>
        <taxon>Pseudomonadota</taxon>
        <taxon>Alphaproteobacteria</taxon>
        <taxon>Hyphomicrobiales</taxon>
        <taxon>Rhizobiaceae</taxon>
        <taxon>Rhizobium/Agrobacterium group</taxon>
        <taxon>Agrobacterium</taxon>
        <taxon>Agrobacterium tumefaciens complex</taxon>
    </lineage>
</organism>
<dbReference type="InterPro" id="IPR050810">
    <property type="entry name" value="Bact_Secretion_Sys_Channel"/>
</dbReference>
<evidence type="ECO:0000256" key="1">
    <source>
        <dbReference type="RuleBase" id="RU004003"/>
    </source>
</evidence>
<evidence type="ECO:0000313" key="4">
    <source>
        <dbReference type="Proteomes" id="UP000298649"/>
    </source>
</evidence>
<dbReference type="GO" id="GO:0015627">
    <property type="term" value="C:type II protein secretion system complex"/>
    <property type="evidence" value="ECO:0007669"/>
    <property type="project" value="TreeGrafter"/>
</dbReference>
<gene>
    <name evidence="3" type="ORF">CFBP7129_13740</name>
</gene>
<evidence type="ECO:0000259" key="2">
    <source>
        <dbReference type="PROSITE" id="PS50914"/>
    </source>
</evidence>